<dbReference type="AlphaFoldDB" id="A0AA88AEI1"/>
<dbReference type="GO" id="GO:0005739">
    <property type="term" value="C:mitochondrion"/>
    <property type="evidence" value="ECO:0007669"/>
    <property type="project" value="UniProtKB-SubCell"/>
</dbReference>
<dbReference type="FunFam" id="1.25.40.10:FF:000385">
    <property type="entry name" value="Pentatricopeptide repeat-containing protein mitochondrial"/>
    <property type="match status" value="1"/>
</dbReference>
<evidence type="ECO:0000256" key="1">
    <source>
        <dbReference type="ARBA" id="ARBA00004173"/>
    </source>
</evidence>
<evidence type="ECO:0000256" key="2">
    <source>
        <dbReference type="ARBA" id="ARBA00007626"/>
    </source>
</evidence>
<dbReference type="PANTHER" id="PTHR45717">
    <property type="entry name" value="OS12G0527900 PROTEIN"/>
    <property type="match status" value="1"/>
</dbReference>
<dbReference type="InterPro" id="IPR019734">
    <property type="entry name" value="TPR_rpt"/>
</dbReference>
<gene>
    <name evidence="8" type="ORF">TIFTF001_019973</name>
</gene>
<evidence type="ECO:0008006" key="10">
    <source>
        <dbReference type="Google" id="ProtNLM"/>
    </source>
</evidence>
<evidence type="ECO:0000313" key="9">
    <source>
        <dbReference type="Proteomes" id="UP001187192"/>
    </source>
</evidence>
<dbReference type="Gene3D" id="1.25.40.10">
    <property type="entry name" value="Tetratricopeptide repeat domain"/>
    <property type="match status" value="2"/>
</dbReference>
<feature type="repeat" description="PPR" evidence="7">
    <location>
        <begin position="172"/>
        <end position="206"/>
    </location>
</feature>
<evidence type="ECO:0000256" key="7">
    <source>
        <dbReference type="PROSITE-ProRule" id="PRU00708"/>
    </source>
</evidence>
<dbReference type="PROSITE" id="PS50005">
    <property type="entry name" value="TPR"/>
    <property type="match status" value="1"/>
</dbReference>
<keyword evidence="9" id="KW-1185">Reference proteome</keyword>
<evidence type="ECO:0000256" key="4">
    <source>
        <dbReference type="ARBA" id="ARBA00022946"/>
    </source>
</evidence>
<dbReference type="Gramene" id="FCD_00012608-RA">
    <property type="protein sequence ID" value="FCD_00012608-RA:cds"/>
    <property type="gene ID" value="FCD_00012608"/>
</dbReference>
<dbReference type="NCBIfam" id="TIGR00756">
    <property type="entry name" value="PPR"/>
    <property type="match status" value="3"/>
</dbReference>
<dbReference type="PANTHER" id="PTHR45717:SF57">
    <property type="entry name" value="PENTACOTRIPEPTIDE-REPEAT REGION OF PRORP DOMAIN-CONTAINING PROTEIN"/>
    <property type="match status" value="1"/>
</dbReference>
<feature type="repeat" description="TPR" evidence="6">
    <location>
        <begin position="384"/>
        <end position="417"/>
    </location>
</feature>
<sequence length="473" mass="53993">MKIWEGSRLALRSIFGGQNQNVSGRFLYSTSANTGKQRLYQRISPVGDPSVSVVPILDQWVQEGKPVRQNDLQRIIKELRVFRRFHHALEISQWMSDKRYMPLSAKDVATRLDLISKVHGLDKAENYFDNIPSALKKFEVYSTLLNCYANEKSVEKAEAIMQQMRGAWDLNTPICYNILMNLYYQTEDYEKLDSVMSEMEEKGIPFDIFTFSIRMSAYAASSDVEGVNKIMEKVKTYPSLVPDWNFYSIAAHGHLKVGLVDKAVEMLKKLEELLPTVNRKPFAFDALLKSYARIGNRDEVYRIWELYQKEKLFNKGYASMISSLLRIDDIEGAEKIYEEWESKGLPFDFFIPDLLIDACFRKGFLEKAEALADKAIAKGNKSSVELWYHLAIRYLEHSQISKAVEALKNAVSVSSPGKKPSKETLSTCLDYLEANGDEEGVEKSIDLLRTEGISNAAAHERLLNFIRGGEMST</sequence>
<proteinExistence type="inferred from homology"/>
<evidence type="ECO:0000313" key="8">
    <source>
        <dbReference type="EMBL" id="GMN50810.1"/>
    </source>
</evidence>
<keyword evidence="6" id="KW-0802">TPR repeat</keyword>
<dbReference type="Pfam" id="PF13041">
    <property type="entry name" value="PPR_2"/>
    <property type="match status" value="1"/>
</dbReference>
<reference evidence="8" key="1">
    <citation type="submission" date="2023-07" db="EMBL/GenBank/DDBJ databases">
        <title>draft genome sequence of fig (Ficus carica).</title>
        <authorList>
            <person name="Takahashi T."/>
            <person name="Nishimura K."/>
        </authorList>
    </citation>
    <scope>NUCLEOTIDE SEQUENCE</scope>
</reference>
<organism evidence="8 9">
    <name type="scientific">Ficus carica</name>
    <name type="common">Common fig</name>
    <dbReference type="NCBI Taxonomy" id="3494"/>
    <lineage>
        <taxon>Eukaryota</taxon>
        <taxon>Viridiplantae</taxon>
        <taxon>Streptophyta</taxon>
        <taxon>Embryophyta</taxon>
        <taxon>Tracheophyta</taxon>
        <taxon>Spermatophyta</taxon>
        <taxon>Magnoliopsida</taxon>
        <taxon>eudicotyledons</taxon>
        <taxon>Gunneridae</taxon>
        <taxon>Pentapetalae</taxon>
        <taxon>rosids</taxon>
        <taxon>fabids</taxon>
        <taxon>Rosales</taxon>
        <taxon>Moraceae</taxon>
        <taxon>Ficeae</taxon>
        <taxon>Ficus</taxon>
    </lineage>
</organism>
<comment type="subcellular location">
    <subcellularLocation>
        <location evidence="1">Mitochondrion</location>
    </subcellularLocation>
</comment>
<comment type="similarity">
    <text evidence="2">Belongs to the PPR family. P subfamily.</text>
</comment>
<dbReference type="InterPro" id="IPR011990">
    <property type="entry name" value="TPR-like_helical_dom_sf"/>
</dbReference>
<dbReference type="GO" id="GO:0003729">
    <property type="term" value="F:mRNA binding"/>
    <property type="evidence" value="ECO:0007669"/>
    <property type="project" value="UniProtKB-ARBA"/>
</dbReference>
<name>A0AA88AEI1_FICCA</name>
<accession>A0AA88AEI1</accession>
<evidence type="ECO:0000256" key="6">
    <source>
        <dbReference type="PROSITE-ProRule" id="PRU00339"/>
    </source>
</evidence>
<dbReference type="SUPFAM" id="SSF48452">
    <property type="entry name" value="TPR-like"/>
    <property type="match status" value="1"/>
</dbReference>
<comment type="caution">
    <text evidence="8">The sequence shown here is derived from an EMBL/GenBank/DDBJ whole genome shotgun (WGS) entry which is preliminary data.</text>
</comment>
<dbReference type="Proteomes" id="UP001187192">
    <property type="component" value="Unassembled WGS sequence"/>
</dbReference>
<protein>
    <recommendedName>
        <fullName evidence="10">Pentatricopeptide repeat-containing protein</fullName>
    </recommendedName>
</protein>
<dbReference type="Pfam" id="PF01535">
    <property type="entry name" value="PPR"/>
    <property type="match status" value="4"/>
</dbReference>
<keyword evidence="5" id="KW-0496">Mitochondrion</keyword>
<keyword evidence="3" id="KW-0677">Repeat</keyword>
<evidence type="ECO:0000256" key="5">
    <source>
        <dbReference type="ARBA" id="ARBA00023128"/>
    </source>
</evidence>
<keyword evidence="4" id="KW-0809">Transit peptide</keyword>
<dbReference type="EMBL" id="BTGU01000035">
    <property type="protein sequence ID" value="GMN50810.1"/>
    <property type="molecule type" value="Genomic_DNA"/>
</dbReference>
<dbReference type="PROSITE" id="PS51375">
    <property type="entry name" value="PPR"/>
    <property type="match status" value="1"/>
</dbReference>
<dbReference type="InterPro" id="IPR002885">
    <property type="entry name" value="PPR_rpt"/>
</dbReference>
<evidence type="ECO:0000256" key="3">
    <source>
        <dbReference type="ARBA" id="ARBA00022737"/>
    </source>
</evidence>